<dbReference type="InterPro" id="IPR002912">
    <property type="entry name" value="ACT_dom"/>
</dbReference>
<keyword evidence="14" id="KW-1185">Reference proteome</keyword>
<dbReference type="RefSeq" id="WP_109429704.1">
    <property type="nucleotide sequence ID" value="NZ_MPDK01000003.1"/>
</dbReference>
<dbReference type="InterPro" id="IPR001086">
    <property type="entry name" value="Preph_deHydtase"/>
</dbReference>
<keyword evidence="7 10" id="KW-0456">Lyase</keyword>
<dbReference type="PROSITE" id="PS51171">
    <property type="entry name" value="PREPHENATE_DEHYDR_3"/>
    <property type="match status" value="1"/>
</dbReference>
<evidence type="ECO:0000256" key="7">
    <source>
        <dbReference type="ARBA" id="ARBA00023239"/>
    </source>
</evidence>
<evidence type="ECO:0000256" key="6">
    <source>
        <dbReference type="ARBA" id="ARBA00023222"/>
    </source>
</evidence>
<evidence type="ECO:0000256" key="5">
    <source>
        <dbReference type="ARBA" id="ARBA00023141"/>
    </source>
</evidence>
<dbReference type="GO" id="GO:0004664">
    <property type="term" value="F:prephenate dehydratase activity"/>
    <property type="evidence" value="ECO:0007669"/>
    <property type="project" value="UniProtKB-UniRule"/>
</dbReference>
<dbReference type="Pfam" id="PF01842">
    <property type="entry name" value="ACT"/>
    <property type="match status" value="1"/>
</dbReference>
<comment type="caution">
    <text evidence="13">The sequence shown here is derived from an EMBL/GenBank/DDBJ whole genome shotgun (WGS) entry which is preliminary data.</text>
</comment>
<dbReference type="SUPFAM" id="SSF53850">
    <property type="entry name" value="Periplasmic binding protein-like II"/>
    <property type="match status" value="1"/>
</dbReference>
<feature type="domain" description="Prephenate dehydratase" evidence="11">
    <location>
        <begin position="3"/>
        <end position="185"/>
    </location>
</feature>
<dbReference type="OrthoDB" id="9802281at2"/>
<evidence type="ECO:0000259" key="12">
    <source>
        <dbReference type="PROSITE" id="PS51671"/>
    </source>
</evidence>
<dbReference type="PANTHER" id="PTHR21022">
    <property type="entry name" value="PREPHENATE DEHYDRATASE P PROTEIN"/>
    <property type="match status" value="1"/>
</dbReference>
<dbReference type="CDD" id="cd04905">
    <property type="entry name" value="ACT_CM-PDT"/>
    <property type="match status" value="1"/>
</dbReference>
<dbReference type="Pfam" id="PF00800">
    <property type="entry name" value="PDT"/>
    <property type="match status" value="1"/>
</dbReference>
<gene>
    <name evidence="10" type="primary">pheA</name>
    <name evidence="13" type="ORF">BM613_03035</name>
</gene>
<evidence type="ECO:0000256" key="3">
    <source>
        <dbReference type="ARBA" id="ARBA00021872"/>
    </source>
</evidence>
<evidence type="ECO:0000256" key="4">
    <source>
        <dbReference type="ARBA" id="ARBA00022605"/>
    </source>
</evidence>
<keyword evidence="6 10" id="KW-0584">Phenylalanine biosynthesis</keyword>
<dbReference type="PANTHER" id="PTHR21022:SF19">
    <property type="entry name" value="PREPHENATE DEHYDRATASE-RELATED"/>
    <property type="match status" value="1"/>
</dbReference>
<keyword evidence="5 10" id="KW-0057">Aromatic amino acid biosynthesis</keyword>
<proteinExistence type="predicted"/>
<evidence type="ECO:0000256" key="8">
    <source>
        <dbReference type="ARBA" id="ARBA00047848"/>
    </source>
</evidence>
<organism evidence="13 14">
    <name type="scientific">Sulfoacidibacillus thermotolerans</name>
    <name type="common">Acidibacillus sulfuroxidans</name>
    <dbReference type="NCBI Taxonomy" id="1765684"/>
    <lineage>
        <taxon>Bacteria</taxon>
        <taxon>Bacillati</taxon>
        <taxon>Bacillota</taxon>
        <taxon>Bacilli</taxon>
        <taxon>Bacillales</taxon>
        <taxon>Alicyclobacillaceae</taxon>
        <taxon>Sulfoacidibacillus</taxon>
    </lineage>
</organism>
<evidence type="ECO:0000256" key="2">
    <source>
        <dbReference type="ARBA" id="ARBA00013147"/>
    </source>
</evidence>
<dbReference type="GO" id="GO:0009094">
    <property type="term" value="P:L-phenylalanine biosynthetic process"/>
    <property type="evidence" value="ECO:0007669"/>
    <property type="project" value="UniProtKB-UniPathway"/>
</dbReference>
<dbReference type="GO" id="GO:0005737">
    <property type="term" value="C:cytoplasm"/>
    <property type="evidence" value="ECO:0007669"/>
    <property type="project" value="TreeGrafter"/>
</dbReference>
<comment type="pathway">
    <text evidence="1 10">Amino-acid biosynthesis; L-phenylalanine biosynthesis; phenylpyruvate from prephenate: step 1/1.</text>
</comment>
<sequence>MRMLGFLGPSGTYTEQAAHFFADKLGVERSRIHPFSSISRVFDAVENNEVQYAAVPIENSLEGSVLVTLDRLAAYPLRIFAEVALPIRHTIFGLPGTDPHAVRQVLSHPQALAQCRQTLMELFPNAEHVDVESTAAAILHVAKERDHTLVCVGSLNAGRAQALEVLRVDAQDISDNVTRFVLLGRREHAPYFVQEQKADTTKTSLLLQLGDDHPGALYAVLKVFAQRQLNLSRLESRPTKRGLGSYQFYIDVLGNSNDQEVVQAMEEISAIAGFSVRDLGTYPCFSVSSQEI</sequence>
<evidence type="ECO:0000313" key="14">
    <source>
        <dbReference type="Proteomes" id="UP000245380"/>
    </source>
</evidence>
<dbReference type="Gene3D" id="3.40.190.10">
    <property type="entry name" value="Periplasmic binding protein-like II"/>
    <property type="match status" value="2"/>
</dbReference>
<comment type="catalytic activity">
    <reaction evidence="8 10">
        <text>prephenate + H(+) = 3-phenylpyruvate + CO2 + H2O</text>
        <dbReference type="Rhea" id="RHEA:21648"/>
        <dbReference type="ChEBI" id="CHEBI:15377"/>
        <dbReference type="ChEBI" id="CHEBI:15378"/>
        <dbReference type="ChEBI" id="CHEBI:16526"/>
        <dbReference type="ChEBI" id="CHEBI:18005"/>
        <dbReference type="ChEBI" id="CHEBI:29934"/>
        <dbReference type="EC" id="4.2.1.51"/>
    </reaction>
</comment>
<dbReference type="EMBL" id="MPDK01000003">
    <property type="protein sequence ID" value="PWI58511.1"/>
    <property type="molecule type" value="Genomic_DNA"/>
</dbReference>
<dbReference type="AlphaFoldDB" id="A0A2U3DB51"/>
<dbReference type="Proteomes" id="UP000245380">
    <property type="component" value="Unassembled WGS sequence"/>
</dbReference>
<dbReference type="PROSITE" id="PS00858">
    <property type="entry name" value="PREPHENATE_DEHYDR_2"/>
    <property type="match status" value="1"/>
</dbReference>
<dbReference type="PROSITE" id="PS51671">
    <property type="entry name" value="ACT"/>
    <property type="match status" value="1"/>
</dbReference>
<keyword evidence="4 10" id="KW-0028">Amino-acid biosynthesis</keyword>
<name>A0A2U3DB51_SULT2</name>
<evidence type="ECO:0000256" key="9">
    <source>
        <dbReference type="PIRSR" id="PIRSR001500-2"/>
    </source>
</evidence>
<dbReference type="InterPro" id="IPR008242">
    <property type="entry name" value="Chor_mutase/pphenate_deHydtase"/>
</dbReference>
<dbReference type="InterPro" id="IPR045865">
    <property type="entry name" value="ACT-like_dom_sf"/>
</dbReference>
<dbReference type="Gene3D" id="3.30.70.260">
    <property type="match status" value="1"/>
</dbReference>
<evidence type="ECO:0000259" key="11">
    <source>
        <dbReference type="PROSITE" id="PS51171"/>
    </source>
</evidence>
<evidence type="ECO:0000256" key="10">
    <source>
        <dbReference type="RuleBase" id="RU361254"/>
    </source>
</evidence>
<reference evidence="13 14" key="1">
    <citation type="submission" date="2016-11" db="EMBL/GenBank/DDBJ databases">
        <title>Comparative genomics of Acidibacillus ferroxidans species.</title>
        <authorList>
            <person name="Oliveira G."/>
            <person name="Nunes G."/>
            <person name="Oliveira R."/>
            <person name="Araujo F."/>
            <person name="Salim A."/>
            <person name="Scholte L."/>
            <person name="Morais D."/>
            <person name="Nancucheo I."/>
            <person name="Johnson D.B."/>
            <person name="Grail B."/>
            <person name="Bittencourt J."/>
            <person name="Valadares R."/>
        </authorList>
    </citation>
    <scope>NUCLEOTIDE SEQUENCE [LARGE SCALE GENOMIC DNA]</scope>
    <source>
        <strain evidence="13 14">Y002</strain>
    </source>
</reference>
<dbReference type="EC" id="4.2.1.51" evidence="2 10"/>
<dbReference type="UniPathway" id="UPA00121">
    <property type="reaction ID" value="UER00345"/>
</dbReference>
<feature type="domain" description="ACT" evidence="12">
    <location>
        <begin position="205"/>
        <end position="283"/>
    </location>
</feature>
<dbReference type="SUPFAM" id="SSF55021">
    <property type="entry name" value="ACT-like"/>
    <property type="match status" value="1"/>
</dbReference>
<evidence type="ECO:0000256" key="1">
    <source>
        <dbReference type="ARBA" id="ARBA00004741"/>
    </source>
</evidence>
<dbReference type="NCBIfam" id="NF008865">
    <property type="entry name" value="PRK11898.1"/>
    <property type="match status" value="1"/>
</dbReference>
<evidence type="ECO:0000313" key="13">
    <source>
        <dbReference type="EMBL" id="PWI58511.1"/>
    </source>
</evidence>
<accession>A0A2U3DB51</accession>
<protein>
    <recommendedName>
        <fullName evidence="3 10">Prephenate dehydratase</fullName>
        <shortName evidence="10">PDT</shortName>
        <ecNumber evidence="2 10">4.2.1.51</ecNumber>
    </recommendedName>
</protein>
<feature type="site" description="Essential for prephenate dehydratase activity" evidence="9">
    <location>
        <position position="178"/>
    </location>
</feature>
<dbReference type="PIRSF" id="PIRSF001500">
    <property type="entry name" value="Chor_mut_pdt_Ppr"/>
    <property type="match status" value="1"/>
</dbReference>
<dbReference type="InterPro" id="IPR018528">
    <property type="entry name" value="Preph_deHydtase_CS"/>
</dbReference>